<protein>
    <submittedName>
        <fullName evidence="3">Heme-binding domain-containing protein</fullName>
    </submittedName>
</protein>
<gene>
    <name evidence="3" type="ORF">ACFFIP_17265</name>
</gene>
<feature type="chain" id="PRO_5045887414" evidence="1">
    <location>
        <begin position="21"/>
        <end position="132"/>
    </location>
</feature>
<dbReference type="EMBL" id="JBHLWI010000053">
    <property type="protein sequence ID" value="MFC0264440.1"/>
    <property type="molecule type" value="Genomic_DNA"/>
</dbReference>
<feature type="signal peptide" evidence="1">
    <location>
        <begin position="1"/>
        <end position="20"/>
    </location>
</feature>
<dbReference type="InterPro" id="IPR036909">
    <property type="entry name" value="Cyt_c-like_dom_sf"/>
</dbReference>
<organism evidence="3 4">
    <name type="scientific">Fontibacter flavus</name>
    <dbReference type="NCBI Taxonomy" id="654838"/>
    <lineage>
        <taxon>Bacteria</taxon>
        <taxon>Pseudomonadati</taxon>
        <taxon>Bacteroidota</taxon>
        <taxon>Cytophagia</taxon>
        <taxon>Cytophagales</taxon>
        <taxon>Cyclobacteriaceae</taxon>
        <taxon>Fontibacter</taxon>
    </lineage>
</organism>
<dbReference type="Pfam" id="PF14376">
    <property type="entry name" value="Haem_bd"/>
    <property type="match status" value="1"/>
</dbReference>
<dbReference type="SUPFAM" id="SSF46626">
    <property type="entry name" value="Cytochrome c"/>
    <property type="match status" value="1"/>
</dbReference>
<evidence type="ECO:0000256" key="1">
    <source>
        <dbReference type="SAM" id="SignalP"/>
    </source>
</evidence>
<proteinExistence type="predicted"/>
<reference evidence="3 4" key="1">
    <citation type="submission" date="2024-09" db="EMBL/GenBank/DDBJ databases">
        <authorList>
            <person name="Sun Q."/>
            <person name="Mori K."/>
        </authorList>
    </citation>
    <scope>NUCLEOTIDE SEQUENCE [LARGE SCALE GENOMIC DNA]</scope>
    <source>
        <strain evidence="3 4">CCM 7650</strain>
    </source>
</reference>
<evidence type="ECO:0000259" key="2">
    <source>
        <dbReference type="SMART" id="SM01235"/>
    </source>
</evidence>
<dbReference type="Gene3D" id="1.10.760.10">
    <property type="entry name" value="Cytochrome c-like domain"/>
    <property type="match status" value="1"/>
</dbReference>
<sequence length="132" mass="14893">MKKLFIIPALALIAFFFLQATVKDNYSVNTETTVFDEQIPAHVKTVIDQKCYGCHNADSKNDKGKEKLDWDVFEESRKAKQLATMSKINEALVNGDMPPAKYLENKPEGKLSEAELKTLLDWSAGKKKSPKE</sequence>
<evidence type="ECO:0000313" key="3">
    <source>
        <dbReference type="EMBL" id="MFC0264440.1"/>
    </source>
</evidence>
<dbReference type="InterPro" id="IPR025992">
    <property type="entry name" value="Haem-bd"/>
</dbReference>
<evidence type="ECO:0000313" key="4">
    <source>
        <dbReference type="Proteomes" id="UP001589797"/>
    </source>
</evidence>
<dbReference type="SMART" id="SM01235">
    <property type="entry name" value="Haem_bd"/>
    <property type="match status" value="1"/>
</dbReference>
<comment type="caution">
    <text evidence="3">The sequence shown here is derived from an EMBL/GenBank/DDBJ whole genome shotgun (WGS) entry which is preliminary data.</text>
</comment>
<accession>A0ABV6FX24</accession>
<feature type="domain" description="Haem-binding" evidence="2">
    <location>
        <begin position="12"/>
        <end position="127"/>
    </location>
</feature>
<keyword evidence="4" id="KW-1185">Reference proteome</keyword>
<keyword evidence="1" id="KW-0732">Signal</keyword>
<name>A0ABV6FX24_9BACT</name>
<dbReference type="Proteomes" id="UP001589797">
    <property type="component" value="Unassembled WGS sequence"/>
</dbReference>
<dbReference type="RefSeq" id="WP_382388991.1">
    <property type="nucleotide sequence ID" value="NZ_JBHLWI010000053.1"/>
</dbReference>